<dbReference type="EMBL" id="FONX01000001">
    <property type="protein sequence ID" value="SFE37619.1"/>
    <property type="molecule type" value="Genomic_DNA"/>
</dbReference>
<sequence length="277" mass="31180">MAFQHDELLAALGDPYTNEVVARIRRFAYIPQGIFTTLSRDALSENWGADNYALEKYLAVHLAWSIEQQRYTTSSNQLFIAAGHLQTRYGTPIYLVFERNTNTGRQPLYCVHAGSDVSAPELPTPPDIPAAPELRRGLEIVMLHDHILTDNEDRVPFLGKTPPVAQMCAIAGAIQWSINRGLQLPYWYFGRMSYLVPLYLQSRENITQAPDLIAPIQVNPETLLVRTVLLPHMPYANARVSVKRHDQLPHWLLAAWNASSATVTPQQIDNPERGESA</sequence>
<protein>
    <recommendedName>
        <fullName evidence="1">DUF3825 domain-containing protein</fullName>
    </recommendedName>
</protein>
<proteinExistence type="predicted"/>
<name>A0A1I2A162_9BURK</name>
<dbReference type="Proteomes" id="UP000199119">
    <property type="component" value="Unassembled WGS sequence"/>
</dbReference>
<dbReference type="RefSeq" id="WP_092937188.1">
    <property type="nucleotide sequence ID" value="NZ_FONX01000001.1"/>
</dbReference>
<accession>A0A1I2A162</accession>
<evidence type="ECO:0000313" key="3">
    <source>
        <dbReference type="Proteomes" id="UP000199119"/>
    </source>
</evidence>
<dbReference type="OrthoDB" id="7822177at2"/>
<evidence type="ECO:0000313" key="2">
    <source>
        <dbReference type="EMBL" id="SFE37619.1"/>
    </source>
</evidence>
<organism evidence="2 3">
    <name type="scientific">Paracidovorax wautersii</name>
    <dbReference type="NCBI Taxonomy" id="1177982"/>
    <lineage>
        <taxon>Bacteria</taxon>
        <taxon>Pseudomonadati</taxon>
        <taxon>Pseudomonadota</taxon>
        <taxon>Betaproteobacteria</taxon>
        <taxon>Burkholderiales</taxon>
        <taxon>Comamonadaceae</taxon>
        <taxon>Paracidovorax</taxon>
    </lineage>
</organism>
<dbReference type="AlphaFoldDB" id="A0A1I2A162"/>
<keyword evidence="3" id="KW-1185">Reference proteome</keyword>
<reference evidence="3" key="1">
    <citation type="submission" date="2016-10" db="EMBL/GenBank/DDBJ databases">
        <authorList>
            <person name="Varghese N."/>
            <person name="Submissions S."/>
        </authorList>
    </citation>
    <scope>NUCLEOTIDE SEQUENCE [LARGE SCALE GENOMIC DNA]</scope>
    <source>
        <strain evidence="3">DSM 27981</strain>
    </source>
</reference>
<dbReference type="STRING" id="1177982.SAMN04489711_101480"/>
<dbReference type="InterPro" id="IPR024437">
    <property type="entry name" value="DUF3825"/>
</dbReference>
<feature type="domain" description="DUF3825" evidence="1">
    <location>
        <begin position="42"/>
        <end position="243"/>
    </location>
</feature>
<gene>
    <name evidence="2" type="ORF">SAMN04489711_101480</name>
</gene>
<evidence type="ECO:0000259" key="1">
    <source>
        <dbReference type="Pfam" id="PF12873"/>
    </source>
</evidence>
<dbReference type="Pfam" id="PF12873">
    <property type="entry name" value="DUF3825"/>
    <property type="match status" value="1"/>
</dbReference>